<dbReference type="PANTHER" id="PTHR33969:SF2">
    <property type="entry name" value="SEGREGATION AND CONDENSATION PROTEIN A"/>
    <property type="match status" value="1"/>
</dbReference>
<gene>
    <name evidence="3" type="ORF">AUJ77_02245</name>
</gene>
<evidence type="ECO:0000313" key="4">
    <source>
        <dbReference type="Proteomes" id="UP000181992"/>
    </source>
</evidence>
<reference evidence="3 4" key="1">
    <citation type="journal article" date="2016" name="Environ. Microbiol.">
        <title>Genomic resolution of a cold subsurface aquifer community provides metabolic insights for novel microbes adapted to high CO concentrations.</title>
        <authorList>
            <person name="Probst A.J."/>
            <person name="Castelle C.J."/>
            <person name="Singh A."/>
            <person name="Brown C.T."/>
            <person name="Anantharaman K."/>
            <person name="Sharon I."/>
            <person name="Hug L.A."/>
            <person name="Burstein D."/>
            <person name="Emerson J.B."/>
            <person name="Thomas B.C."/>
            <person name="Banfield J.F."/>
        </authorList>
    </citation>
    <scope>NUCLEOTIDE SEQUENCE [LARGE SCALE GENOMIC DNA]</scope>
    <source>
        <strain evidence="3">CG1_02_43_90</strain>
    </source>
</reference>
<sequence length="250" mass="28150">MQPDYQIKTEVFEGPLELLLDLVEKRKLFINDISLATVTDDYVAHLKQFEKMPVDFVSNFLIVASTLVLIKSKSLLPSLDLTPEETQDIDELERRLREYQKIRELAVGLKQMFGANVSFPKGQSRERAVVFTLSEEITLAGIIEAMQSVIAHFPKKVALPKVLVKKVVSLEEMMDRLATRITGSFKMSFREFAGVGKEEKVNIIVSFLAMLELVKQGMIAVTQGSHGDDIQIETNVVETPHYGRSVPPLN</sequence>
<dbReference type="Gene3D" id="6.10.250.2410">
    <property type="match status" value="1"/>
</dbReference>
<organism evidence="3 4">
    <name type="scientific">Candidatus Nomurabacteria bacterium CG1_02_43_90</name>
    <dbReference type="NCBI Taxonomy" id="1805281"/>
    <lineage>
        <taxon>Bacteria</taxon>
        <taxon>Candidatus Nomuraibacteriota</taxon>
    </lineage>
</organism>
<comment type="caution">
    <text evidence="3">The sequence shown here is derived from an EMBL/GenBank/DDBJ whole genome shotgun (WGS) entry which is preliminary data.</text>
</comment>
<keyword evidence="2" id="KW-0175">Coiled coil</keyword>
<dbReference type="STRING" id="1805281.AUJ77_02245"/>
<evidence type="ECO:0000256" key="2">
    <source>
        <dbReference type="SAM" id="Coils"/>
    </source>
</evidence>
<dbReference type="Proteomes" id="UP000181992">
    <property type="component" value="Unassembled WGS sequence"/>
</dbReference>
<feature type="coiled-coil region" evidence="2">
    <location>
        <begin position="82"/>
        <end position="109"/>
    </location>
</feature>
<proteinExistence type="predicted"/>
<evidence type="ECO:0000313" key="3">
    <source>
        <dbReference type="EMBL" id="OIO30606.1"/>
    </source>
</evidence>
<dbReference type="EMBL" id="MNVN01000015">
    <property type="protein sequence ID" value="OIO30606.1"/>
    <property type="molecule type" value="Genomic_DNA"/>
</dbReference>
<evidence type="ECO:0000256" key="1">
    <source>
        <dbReference type="ARBA" id="ARBA00044777"/>
    </source>
</evidence>
<dbReference type="PANTHER" id="PTHR33969">
    <property type="entry name" value="SEGREGATION AND CONDENSATION PROTEIN A"/>
    <property type="match status" value="1"/>
</dbReference>
<accession>A0A1J4V7R4</accession>
<dbReference type="InterPro" id="IPR003768">
    <property type="entry name" value="ScpA"/>
</dbReference>
<dbReference type="Pfam" id="PF02616">
    <property type="entry name" value="SMC_ScpA"/>
    <property type="match status" value="1"/>
</dbReference>
<dbReference type="AlphaFoldDB" id="A0A1J4V7R4"/>
<protein>
    <recommendedName>
        <fullName evidence="1">Segregation and condensation protein A</fullName>
    </recommendedName>
</protein>
<name>A0A1J4V7R4_9BACT</name>